<protein>
    <recommendedName>
        <fullName evidence="1">Tetrapyrrole biosynthesis uroporphyrinogen III synthase domain-containing protein</fullName>
    </recommendedName>
</protein>
<dbReference type="InterPro" id="IPR036108">
    <property type="entry name" value="4pyrrol_syn_uPrphyn_synt_sf"/>
</dbReference>
<dbReference type="PANTHER" id="PTHR12390:SF0">
    <property type="entry name" value="UROPORPHYRINOGEN-III SYNTHASE"/>
    <property type="match status" value="1"/>
</dbReference>
<name>A0AAV4ZZ92_9AGAM</name>
<dbReference type="GO" id="GO:0004852">
    <property type="term" value="F:uroporphyrinogen-III synthase activity"/>
    <property type="evidence" value="ECO:0007669"/>
    <property type="project" value="InterPro"/>
</dbReference>
<evidence type="ECO:0000259" key="1">
    <source>
        <dbReference type="Pfam" id="PF02602"/>
    </source>
</evidence>
<proteinExistence type="predicted"/>
<dbReference type="GO" id="GO:0005829">
    <property type="term" value="C:cytosol"/>
    <property type="evidence" value="ECO:0007669"/>
    <property type="project" value="TreeGrafter"/>
</dbReference>
<sequence length="298" mass="33304">MSRAVLLLKSPPRIAEDPYQKLIQAEGYYPVFVEVLESVLSNEKKLEDILSSEPLGMYRGVVVTSSRSAEAWIRTLEHTSKDCGNWSDIPFYVVGESTARALEPMTISHPSKFSKRLILGMHAGKAELLAYFILDDLRTRQMAGKLLYLTGDKNRDTFSRIMNEHDIPIDSLMVYETGAASDLERRIAFAAQTINDRCPDDNMNSSVWIIFFAPSSSGFALTYLKQHFSLPQTDSSDKVMLQDSAPRSVKLAAIGTTTFEFLTNQAHLRVDAVPVKPTAEDLVASIKEFDRKSEVALT</sequence>
<dbReference type="InterPro" id="IPR039793">
    <property type="entry name" value="UROS/Hem4"/>
</dbReference>
<accession>A0AAV4ZZ92</accession>
<dbReference type="PANTHER" id="PTHR12390">
    <property type="entry name" value="UROPORPHYRINOGEN III SYNTHASE"/>
    <property type="match status" value="1"/>
</dbReference>
<dbReference type="Pfam" id="PF02602">
    <property type="entry name" value="HEM4"/>
    <property type="match status" value="1"/>
</dbReference>
<dbReference type="GO" id="GO:0006780">
    <property type="term" value="P:uroporphyrinogen III biosynthetic process"/>
    <property type="evidence" value="ECO:0007669"/>
    <property type="project" value="InterPro"/>
</dbReference>
<organism evidence="2 3">
    <name type="scientific">Clathrus columnatus</name>
    <dbReference type="NCBI Taxonomy" id="1419009"/>
    <lineage>
        <taxon>Eukaryota</taxon>
        <taxon>Fungi</taxon>
        <taxon>Dikarya</taxon>
        <taxon>Basidiomycota</taxon>
        <taxon>Agaricomycotina</taxon>
        <taxon>Agaricomycetes</taxon>
        <taxon>Phallomycetidae</taxon>
        <taxon>Phallales</taxon>
        <taxon>Clathraceae</taxon>
        <taxon>Clathrus</taxon>
    </lineage>
</organism>
<feature type="domain" description="Tetrapyrrole biosynthesis uroporphyrinogen III synthase" evidence="1">
    <location>
        <begin position="18"/>
        <end position="284"/>
    </location>
</feature>
<keyword evidence="3" id="KW-1185">Reference proteome</keyword>
<reference evidence="2" key="1">
    <citation type="submission" date="2021-10" db="EMBL/GenBank/DDBJ databases">
        <title>De novo Genome Assembly of Clathrus columnatus (Basidiomycota, Fungi) Using Illumina and Nanopore Sequence Data.</title>
        <authorList>
            <person name="Ogiso-Tanaka E."/>
            <person name="Itagaki H."/>
            <person name="Hosoya T."/>
            <person name="Hosaka K."/>
        </authorList>
    </citation>
    <scope>NUCLEOTIDE SEQUENCE</scope>
    <source>
        <strain evidence="2">MO-923</strain>
    </source>
</reference>
<comment type="caution">
    <text evidence="2">The sequence shown here is derived from an EMBL/GenBank/DDBJ whole genome shotgun (WGS) entry which is preliminary data.</text>
</comment>
<evidence type="ECO:0000313" key="3">
    <source>
        <dbReference type="Proteomes" id="UP001050691"/>
    </source>
</evidence>
<dbReference type="CDD" id="cd06578">
    <property type="entry name" value="HemD"/>
    <property type="match status" value="1"/>
</dbReference>
<dbReference type="Gene3D" id="3.40.50.10090">
    <property type="match status" value="2"/>
</dbReference>
<gene>
    <name evidence="2" type="ORF">Clacol_000260</name>
</gene>
<dbReference type="SUPFAM" id="SSF69618">
    <property type="entry name" value="HemD-like"/>
    <property type="match status" value="1"/>
</dbReference>
<dbReference type="InterPro" id="IPR003754">
    <property type="entry name" value="4pyrrol_synth_uPrphyn_synth"/>
</dbReference>
<dbReference type="Proteomes" id="UP001050691">
    <property type="component" value="Unassembled WGS sequence"/>
</dbReference>
<dbReference type="EMBL" id="BPWL01000001">
    <property type="protein sequence ID" value="GJJ06071.1"/>
    <property type="molecule type" value="Genomic_DNA"/>
</dbReference>
<evidence type="ECO:0000313" key="2">
    <source>
        <dbReference type="EMBL" id="GJJ06071.1"/>
    </source>
</evidence>
<dbReference type="AlphaFoldDB" id="A0AAV4ZZ92"/>